<dbReference type="GO" id="GO:0005874">
    <property type="term" value="C:microtubule"/>
    <property type="evidence" value="ECO:0007669"/>
    <property type="project" value="TreeGrafter"/>
</dbReference>
<name>A0A024GUP5_9STRA</name>
<dbReference type="InParanoid" id="A0A024GUP5"/>
<comment type="caution">
    <text evidence="3">The sequence shown here is derived from an EMBL/GenBank/DDBJ whole genome shotgun (WGS) entry which is preliminary data.</text>
</comment>
<evidence type="ECO:0000256" key="1">
    <source>
        <dbReference type="ARBA" id="ARBA00010994"/>
    </source>
</evidence>
<dbReference type="GO" id="GO:0046785">
    <property type="term" value="P:microtubule polymerization"/>
    <property type="evidence" value="ECO:0007669"/>
    <property type="project" value="InterPro"/>
</dbReference>
<feature type="region of interest" description="Disordered" evidence="2">
    <location>
        <begin position="1"/>
        <end position="22"/>
    </location>
</feature>
<dbReference type="Proteomes" id="UP000053237">
    <property type="component" value="Unassembled WGS sequence"/>
</dbReference>
<protein>
    <recommendedName>
        <fullName evidence="5">EF-hand domain-containing protein</fullName>
    </recommendedName>
</protein>
<dbReference type="InterPro" id="IPR008907">
    <property type="entry name" value="TPP/p25"/>
</dbReference>
<reference evidence="3 4" key="1">
    <citation type="submission" date="2012-05" db="EMBL/GenBank/DDBJ databases">
        <title>Recombination and specialization in a pathogen metapopulation.</title>
        <authorList>
            <person name="Gardiner A."/>
            <person name="Kemen E."/>
            <person name="Schultz-Larsen T."/>
            <person name="MacLean D."/>
            <person name="Van Oosterhout C."/>
            <person name="Jones J.D.G."/>
        </authorList>
    </citation>
    <scope>NUCLEOTIDE SEQUENCE [LARGE SCALE GENOMIC DNA]</scope>
    <source>
        <strain evidence="3 4">Ac Nc2</strain>
    </source>
</reference>
<dbReference type="PANTHER" id="PTHR12932:SF9">
    <property type="entry name" value="TUBULIN POLYMERIZATION-PROMOTING PROTEIN HOMOLOG"/>
    <property type="match status" value="1"/>
</dbReference>
<keyword evidence="4" id="KW-1185">Reference proteome</keyword>
<evidence type="ECO:0000256" key="2">
    <source>
        <dbReference type="SAM" id="MobiDB-lite"/>
    </source>
</evidence>
<dbReference type="GO" id="GO:0015631">
    <property type="term" value="F:tubulin binding"/>
    <property type="evidence" value="ECO:0007669"/>
    <property type="project" value="InterPro"/>
</dbReference>
<evidence type="ECO:0000313" key="3">
    <source>
        <dbReference type="EMBL" id="CCI50437.1"/>
    </source>
</evidence>
<dbReference type="PANTHER" id="PTHR12932">
    <property type="entry name" value="P25 ALPHA-RELATED"/>
    <property type="match status" value="1"/>
</dbReference>
<dbReference type="GO" id="GO:0032273">
    <property type="term" value="P:positive regulation of protein polymerization"/>
    <property type="evidence" value="ECO:0007669"/>
    <property type="project" value="TreeGrafter"/>
</dbReference>
<dbReference type="SUPFAM" id="SSF47473">
    <property type="entry name" value="EF-hand"/>
    <property type="match status" value="1"/>
</dbReference>
<dbReference type="EMBL" id="CAIX01000501">
    <property type="protein sequence ID" value="CCI50437.1"/>
    <property type="molecule type" value="Genomic_DNA"/>
</dbReference>
<gene>
    <name evidence="3" type="ORF">BN9_121890</name>
</gene>
<organism evidence="3 4">
    <name type="scientific">Albugo candida</name>
    <dbReference type="NCBI Taxonomy" id="65357"/>
    <lineage>
        <taxon>Eukaryota</taxon>
        <taxon>Sar</taxon>
        <taxon>Stramenopiles</taxon>
        <taxon>Oomycota</taxon>
        <taxon>Peronosporomycetes</taxon>
        <taxon>Albuginales</taxon>
        <taxon>Albuginaceae</taxon>
        <taxon>Albugo</taxon>
    </lineage>
</organism>
<dbReference type="OrthoDB" id="548799at2759"/>
<sequence length="202" mass="23502">MATRADMEEEKQSDVNSNSLDPLSYEGNEGMHETIVPITTNDQSERSLVNASYQVEMEEDVLCDYFPMRRVQVTDVYDPRELLSCIFQFYCRFGRSTSVKQISKTLDSTKFGKLCRDCPKLMNANLTRAVVDIIFIKAVRKTEHRMNYDSFLDALRMVAIKKYHLMPVHQSLPRLIVSHLSRLPCLYDLKKDEKLQVVFFVE</sequence>
<dbReference type="GO" id="GO:0001578">
    <property type="term" value="P:microtubule bundle formation"/>
    <property type="evidence" value="ECO:0007669"/>
    <property type="project" value="TreeGrafter"/>
</dbReference>
<evidence type="ECO:0000313" key="4">
    <source>
        <dbReference type="Proteomes" id="UP000053237"/>
    </source>
</evidence>
<dbReference type="AlphaFoldDB" id="A0A024GUP5"/>
<evidence type="ECO:0008006" key="5">
    <source>
        <dbReference type="Google" id="ProtNLM"/>
    </source>
</evidence>
<dbReference type="InterPro" id="IPR011992">
    <property type="entry name" value="EF-hand-dom_pair"/>
</dbReference>
<proteinExistence type="inferred from homology"/>
<dbReference type="Gene3D" id="1.10.238.10">
    <property type="entry name" value="EF-hand"/>
    <property type="match status" value="1"/>
</dbReference>
<accession>A0A024GUP5</accession>
<comment type="similarity">
    <text evidence="1">Belongs to the TPPP family.</text>
</comment>
<dbReference type="Pfam" id="PF05517">
    <property type="entry name" value="p25-alpha"/>
    <property type="match status" value="1"/>
</dbReference>